<organism evidence="2 3">
    <name type="scientific">Staurois parvus</name>
    <dbReference type="NCBI Taxonomy" id="386267"/>
    <lineage>
        <taxon>Eukaryota</taxon>
        <taxon>Metazoa</taxon>
        <taxon>Chordata</taxon>
        <taxon>Craniata</taxon>
        <taxon>Vertebrata</taxon>
        <taxon>Euteleostomi</taxon>
        <taxon>Amphibia</taxon>
        <taxon>Batrachia</taxon>
        <taxon>Anura</taxon>
        <taxon>Neobatrachia</taxon>
        <taxon>Ranoidea</taxon>
        <taxon>Ranidae</taxon>
        <taxon>Staurois</taxon>
    </lineage>
</organism>
<dbReference type="InterPro" id="IPR002119">
    <property type="entry name" value="Histone_H2A"/>
</dbReference>
<keyword evidence="1" id="KW-0158">Chromosome</keyword>
<gene>
    <name evidence="2" type="ORF">SPARVUS_LOCUS4255917</name>
</gene>
<keyword evidence="1" id="KW-0238">DNA-binding</keyword>
<evidence type="ECO:0000313" key="3">
    <source>
        <dbReference type="Proteomes" id="UP001162483"/>
    </source>
</evidence>
<keyword evidence="1" id="KW-0544">Nucleosome core</keyword>
<dbReference type="Proteomes" id="UP001162483">
    <property type="component" value="Unassembled WGS sequence"/>
</dbReference>
<sequence>MFGLHEQGSKACAKAKTRSSRAGLQFPESCGLCGMGPVHVYLATVLMFLTAEILELASNPALDNKKTCIMPRHLMHLSHHHGRSPA</sequence>
<evidence type="ECO:0000256" key="1">
    <source>
        <dbReference type="RuleBase" id="RU003767"/>
    </source>
</evidence>
<evidence type="ECO:0000313" key="2">
    <source>
        <dbReference type="EMBL" id="CAI9554642.1"/>
    </source>
</evidence>
<proteinExistence type="inferred from homology"/>
<keyword evidence="3" id="KW-1185">Reference proteome</keyword>
<dbReference type="SMART" id="SM00414">
    <property type="entry name" value="H2A"/>
    <property type="match status" value="1"/>
</dbReference>
<accession>A0ABN9C5U6</accession>
<keyword evidence="1" id="KW-0539">Nucleus</keyword>
<comment type="subcellular location">
    <subcellularLocation>
        <location evidence="1">Nucleus</location>
    </subcellularLocation>
</comment>
<dbReference type="EMBL" id="CATNWA010007741">
    <property type="protein sequence ID" value="CAI9554642.1"/>
    <property type="molecule type" value="Genomic_DNA"/>
</dbReference>
<dbReference type="PANTHER" id="PTHR23430">
    <property type="entry name" value="HISTONE H2A"/>
    <property type="match status" value="1"/>
</dbReference>
<reference evidence="2" key="1">
    <citation type="submission" date="2023-05" db="EMBL/GenBank/DDBJ databases">
        <authorList>
            <person name="Stuckert A."/>
        </authorList>
    </citation>
    <scope>NUCLEOTIDE SEQUENCE</scope>
</reference>
<name>A0ABN9C5U6_9NEOB</name>
<comment type="subunit">
    <text evidence="1">The nucleosome is a histone octamer containing two molecules each of H2A, H2B, H3 and H4 assembled in one H3-H4 heterotetramer and two H2A-H2B heterodimers. The octamer wraps approximately 147 bp of DNA.</text>
</comment>
<dbReference type="SUPFAM" id="SSF47113">
    <property type="entry name" value="Histone-fold"/>
    <property type="match status" value="1"/>
</dbReference>
<dbReference type="PRINTS" id="PR00620">
    <property type="entry name" value="HISTONEH2A"/>
</dbReference>
<comment type="similarity">
    <text evidence="1">Belongs to the histone H2A family.</text>
</comment>
<dbReference type="Gene3D" id="1.10.20.10">
    <property type="entry name" value="Histone, subunit A"/>
    <property type="match status" value="1"/>
</dbReference>
<protein>
    <recommendedName>
        <fullName evidence="1">Histone H2A</fullName>
    </recommendedName>
</protein>
<dbReference type="InterPro" id="IPR009072">
    <property type="entry name" value="Histone-fold"/>
</dbReference>
<comment type="caution">
    <text evidence="2">The sequence shown here is derived from an EMBL/GenBank/DDBJ whole genome shotgun (WGS) entry which is preliminary data.</text>
</comment>